<keyword evidence="1" id="KW-0472">Membrane</keyword>
<dbReference type="eggNOG" id="COG0810">
    <property type="taxonomic scope" value="Bacteria"/>
</dbReference>
<evidence type="ECO:0000313" key="3">
    <source>
        <dbReference type="EMBL" id="EHB91529.1"/>
    </source>
</evidence>
<evidence type="ECO:0000259" key="2">
    <source>
        <dbReference type="PROSITE" id="PS52015"/>
    </source>
</evidence>
<comment type="caution">
    <text evidence="3">The sequence shown here is derived from an EMBL/GenBank/DDBJ whole genome shotgun (WGS) entry which is preliminary data.</text>
</comment>
<feature type="transmembrane region" description="Helical" evidence="1">
    <location>
        <begin position="28"/>
        <end position="47"/>
    </location>
</feature>
<dbReference type="HOGENOM" id="CLU_876151_0_0_10"/>
<keyword evidence="1" id="KW-1133">Transmembrane helix</keyword>
<evidence type="ECO:0000313" key="4">
    <source>
        <dbReference type="Proteomes" id="UP000006008"/>
    </source>
</evidence>
<dbReference type="InterPro" id="IPR037682">
    <property type="entry name" value="TonB_C"/>
</dbReference>
<name>G5HAB3_9BACT</name>
<keyword evidence="1" id="KW-0812">Transmembrane</keyword>
<dbReference type="PROSITE" id="PS52015">
    <property type="entry name" value="TONB_CTD"/>
    <property type="match status" value="1"/>
</dbReference>
<accession>G5HAB3</accession>
<sequence>MCFVEIWLYLGRLFNPKQNIGMMIRRRILLHPLMFCLICNAMVLLSLTSVRAADSSPDGTTVDRITFREENRFDPVVYVDGAEVKEGMQGLNPDSVLSVHISSAGDTLYVTSLSGVDYGGRWIAPDQALRHKKAKRYLIDWQPADKKQVKQLPLDAIKSAEYDASDRTLSILSRDRNGVVYDRNGVAFVFLYRTAPGAESSRQAADSLRSCLAYAASFAGAEFQGAGVDSFSRWVARHTVYPVQLLSRNRGGKVCVAFFVRTDGSIGDFHELQSDSHFFTEEIFRVMQGAPRWKPATAFGRPVDVSYTIAFEFGQPWNLKGKSVERRPVLRSPRAESLRRQFERSYITVGGDSPAYIPSFPTAESIVF</sequence>
<reference evidence="3 4" key="1">
    <citation type="submission" date="2011-08" db="EMBL/GenBank/DDBJ databases">
        <title>The Genome Sequence of Alistipes indistinctus YIT 12060.</title>
        <authorList>
            <consortium name="The Broad Institute Genome Sequencing Platform"/>
            <person name="Earl A."/>
            <person name="Ward D."/>
            <person name="Feldgarden M."/>
            <person name="Gevers D."/>
            <person name="Morotomi M."/>
            <person name="Young S.K."/>
            <person name="Zeng Q."/>
            <person name="Gargeya S."/>
            <person name="Fitzgerald M."/>
            <person name="Haas B."/>
            <person name="Abouelleil A."/>
            <person name="Alvarado L."/>
            <person name="Arachchi H.M."/>
            <person name="Berlin A."/>
            <person name="Brown A."/>
            <person name="Chapman S.B."/>
            <person name="Chen Z."/>
            <person name="Dunbar C."/>
            <person name="Freedman E."/>
            <person name="Gearin G."/>
            <person name="Gellesch M."/>
            <person name="Goldberg J."/>
            <person name="Griggs A."/>
            <person name="Gujja S."/>
            <person name="Heiman D."/>
            <person name="Howarth C."/>
            <person name="Larson L."/>
            <person name="Lui A."/>
            <person name="MacDonald P.J.P."/>
            <person name="Montmayeur A."/>
            <person name="Murphy C."/>
            <person name="Neiman D."/>
            <person name="Pearson M."/>
            <person name="Priest M."/>
            <person name="Roberts A."/>
            <person name="Saif S."/>
            <person name="Shea T."/>
            <person name="Shenoy N."/>
            <person name="Sisk P."/>
            <person name="Stolte C."/>
            <person name="Sykes S."/>
            <person name="Wortman J."/>
            <person name="Nusbaum C."/>
            <person name="Birren B."/>
        </authorList>
    </citation>
    <scope>NUCLEOTIDE SEQUENCE [LARGE SCALE GENOMIC DNA]</scope>
    <source>
        <strain evidence="3 4">YIT 12060</strain>
    </source>
</reference>
<gene>
    <name evidence="3" type="ORF">HMPREF9450_01578</name>
</gene>
<dbReference type="AlphaFoldDB" id="G5HAB3"/>
<dbReference type="GO" id="GO:0055085">
    <property type="term" value="P:transmembrane transport"/>
    <property type="evidence" value="ECO:0007669"/>
    <property type="project" value="InterPro"/>
</dbReference>
<feature type="domain" description="TonB C-terminal" evidence="2">
    <location>
        <begin position="226"/>
        <end position="320"/>
    </location>
</feature>
<dbReference type="STRING" id="742725.HMPREF9450_01578"/>
<organism evidence="3 4">
    <name type="scientific">Alistipes indistinctus YIT 12060</name>
    <dbReference type="NCBI Taxonomy" id="742725"/>
    <lineage>
        <taxon>Bacteria</taxon>
        <taxon>Pseudomonadati</taxon>
        <taxon>Bacteroidota</taxon>
        <taxon>Bacteroidia</taxon>
        <taxon>Bacteroidales</taxon>
        <taxon>Rikenellaceae</taxon>
        <taxon>Alistipes</taxon>
    </lineage>
</organism>
<dbReference type="EMBL" id="ADLD01000013">
    <property type="protein sequence ID" value="EHB91529.1"/>
    <property type="molecule type" value="Genomic_DNA"/>
</dbReference>
<evidence type="ECO:0000256" key="1">
    <source>
        <dbReference type="SAM" id="Phobius"/>
    </source>
</evidence>
<dbReference type="PATRIC" id="fig|742725.3.peg.1670"/>
<proteinExistence type="predicted"/>
<dbReference type="Pfam" id="PF03544">
    <property type="entry name" value="TonB_C"/>
    <property type="match status" value="1"/>
</dbReference>
<dbReference type="Gene3D" id="3.30.1150.10">
    <property type="match status" value="1"/>
</dbReference>
<keyword evidence="4" id="KW-1185">Reference proteome</keyword>
<dbReference type="Proteomes" id="UP000006008">
    <property type="component" value="Unassembled WGS sequence"/>
</dbReference>
<protein>
    <recommendedName>
        <fullName evidence="2">TonB C-terminal domain-containing protein</fullName>
    </recommendedName>
</protein>
<dbReference type="SUPFAM" id="SSF74653">
    <property type="entry name" value="TolA/TonB C-terminal domain"/>
    <property type="match status" value="1"/>
</dbReference>